<comment type="similarity">
    <text evidence="2">Belongs to the NifD/NifK/NifE/NifN family.</text>
</comment>
<reference evidence="4 5" key="1">
    <citation type="submission" date="2016-12" db="EMBL/GenBank/DDBJ databases">
        <authorList>
            <person name="Song W.-J."/>
            <person name="Kurnit D.M."/>
        </authorList>
    </citation>
    <scope>NUCLEOTIDE SEQUENCE [LARGE SCALE GENOMIC DNA]</scope>
    <source>
        <strain evidence="4 5">DSM 12503</strain>
    </source>
</reference>
<dbReference type="Pfam" id="PF00148">
    <property type="entry name" value="Oxidored_nitro"/>
    <property type="match status" value="1"/>
</dbReference>
<evidence type="ECO:0000256" key="2">
    <source>
        <dbReference type="RuleBase" id="RU004021"/>
    </source>
</evidence>
<sequence length="457" mass="50584">MLELTPKEIMENRHITINPCKTCEPVGAMFCALGVENCMPHSHGSQGCCSYHRTVLSRHFKEPAMATSSSFTEGASVFGGRSNLTTAVKNIFDIYDPDIIAIHTTCLSETIGDDVGNYIMDLEVSDDKTVLYASTPSYEGSHIQGFSNMMIGIMKYMTQKAAVKSNRAAIFPGWVNPGDDRELKRIAGVMGVDYIYFPDHEGILETPMTGKYKYFPKGAGTSAADIKALGTAKKLIAMGHITSSEPAEFLDKQYKVPFSLIPMPIGVKLTDKYVMALREISHQEVPQTLEDERGRLVDLMLDSHTYTYNKTAAIYGDPDIVYSFTSLCIEMGMIPKYVITGTPKEEFTRQVSALLKEHGIDTGKCVIKADTDLFYLHQLIKNEPVDILIGSSYGKQIAKAENIPIIRMGFPVLDRYGNTIQPTVGYAGAIRYVEKITCALMDKVDAEAKDEDFDVVM</sequence>
<dbReference type="Gene3D" id="1.20.89.10">
    <property type="entry name" value="Nitrogenase Molybdenum-iron Protein, subunit B, domain 4"/>
    <property type="match status" value="1"/>
</dbReference>
<dbReference type="Proteomes" id="UP000184612">
    <property type="component" value="Unassembled WGS sequence"/>
</dbReference>
<protein>
    <submittedName>
        <fullName evidence="4">Nitrogenase molybdenum-iron protein beta chain</fullName>
    </submittedName>
</protein>
<dbReference type="EMBL" id="FRFD01000010">
    <property type="protein sequence ID" value="SHO52190.1"/>
    <property type="molecule type" value="Genomic_DNA"/>
</dbReference>
<dbReference type="PROSITE" id="PS00699">
    <property type="entry name" value="NITROGENASE_1_1"/>
    <property type="match status" value="1"/>
</dbReference>
<dbReference type="AlphaFoldDB" id="A0A1M7YHS2"/>
<dbReference type="GO" id="GO:0016163">
    <property type="term" value="F:nitrogenase activity"/>
    <property type="evidence" value="ECO:0007669"/>
    <property type="project" value="InterPro"/>
</dbReference>
<proteinExistence type="inferred from homology"/>
<accession>A0A1M7YHS2</accession>
<organism evidence="4 5">
    <name type="scientific">Anaerocolumna xylanovorans DSM 12503</name>
    <dbReference type="NCBI Taxonomy" id="1121345"/>
    <lineage>
        <taxon>Bacteria</taxon>
        <taxon>Bacillati</taxon>
        <taxon>Bacillota</taxon>
        <taxon>Clostridia</taxon>
        <taxon>Lachnospirales</taxon>
        <taxon>Lachnospiraceae</taxon>
        <taxon>Anaerocolumna</taxon>
    </lineage>
</organism>
<keyword evidence="5" id="KW-1185">Reference proteome</keyword>
<evidence type="ECO:0000313" key="4">
    <source>
        <dbReference type="EMBL" id="SHO52190.1"/>
    </source>
</evidence>
<dbReference type="InterPro" id="IPR000510">
    <property type="entry name" value="Nase/OxRdtase_comp1"/>
</dbReference>
<dbReference type="PANTHER" id="PTHR33712">
    <property type="entry name" value="LIGHT-INDEPENDENT PROTOCHLOROPHYLLIDE REDUCTASE SUBUNIT B"/>
    <property type="match status" value="1"/>
</dbReference>
<dbReference type="SUPFAM" id="SSF53807">
    <property type="entry name" value="Helical backbone' metal receptor"/>
    <property type="match status" value="1"/>
</dbReference>
<dbReference type="InterPro" id="IPR050152">
    <property type="entry name" value="ChlB/BchB/BchZ"/>
</dbReference>
<dbReference type="OrthoDB" id="9800746at2"/>
<feature type="domain" description="Nitrogenase/oxidoreductase component 1" evidence="3">
    <location>
        <begin position="23"/>
        <end position="440"/>
    </location>
</feature>
<gene>
    <name evidence="4" type="ORF">SAMN02745217_03560</name>
</gene>
<dbReference type="STRING" id="1121345.SAMN02745217_03560"/>
<dbReference type="InterPro" id="IPR000318">
    <property type="entry name" value="Nase_comp1_CS"/>
</dbReference>
<evidence type="ECO:0000256" key="1">
    <source>
        <dbReference type="ARBA" id="ARBA00023231"/>
    </source>
</evidence>
<evidence type="ECO:0000313" key="5">
    <source>
        <dbReference type="Proteomes" id="UP000184612"/>
    </source>
</evidence>
<dbReference type="PANTHER" id="PTHR33712:SF7">
    <property type="entry name" value="LIGHT-INDEPENDENT PROTOCHLOROPHYLLIDE REDUCTASE SUBUNIT B"/>
    <property type="match status" value="1"/>
</dbReference>
<keyword evidence="1 2" id="KW-0535">Nitrogen fixation</keyword>
<dbReference type="Gene3D" id="3.40.50.1980">
    <property type="entry name" value="Nitrogenase molybdenum iron protein domain"/>
    <property type="match status" value="3"/>
</dbReference>
<dbReference type="RefSeq" id="WP_073590197.1">
    <property type="nucleotide sequence ID" value="NZ_FRFD01000010.1"/>
</dbReference>
<name>A0A1M7YHS2_9FIRM</name>
<evidence type="ECO:0000259" key="3">
    <source>
        <dbReference type="Pfam" id="PF00148"/>
    </source>
</evidence>